<name>A0ABP6UN39_9FLAO</name>
<reference evidence="2" key="1">
    <citation type="journal article" date="2019" name="Int. J. Syst. Evol. Microbiol.">
        <title>The Global Catalogue of Microorganisms (GCM) 10K type strain sequencing project: providing services to taxonomists for standard genome sequencing and annotation.</title>
        <authorList>
            <consortium name="The Broad Institute Genomics Platform"/>
            <consortium name="The Broad Institute Genome Sequencing Center for Infectious Disease"/>
            <person name="Wu L."/>
            <person name="Ma J."/>
        </authorList>
    </citation>
    <scope>NUCLEOTIDE SEQUENCE [LARGE SCALE GENOMIC DNA]</scope>
    <source>
        <strain evidence="2">JCM 17106</strain>
    </source>
</reference>
<comment type="caution">
    <text evidence="1">The sequence shown here is derived from an EMBL/GenBank/DDBJ whole genome shotgun (WGS) entry which is preliminary data.</text>
</comment>
<sequence length="51" mass="5894">MPVEIKNLSIKVQVHGNASQIRNDADDLTSEWTQEELTELIEKSLNNKKER</sequence>
<protein>
    <submittedName>
        <fullName evidence="1">Uncharacterized protein</fullName>
    </submittedName>
</protein>
<dbReference type="RefSeq" id="WP_344928272.1">
    <property type="nucleotide sequence ID" value="NZ_BAABCW010000011.1"/>
</dbReference>
<dbReference type="EMBL" id="BAABCW010000011">
    <property type="protein sequence ID" value="GAA3511953.1"/>
    <property type="molecule type" value="Genomic_DNA"/>
</dbReference>
<evidence type="ECO:0000313" key="2">
    <source>
        <dbReference type="Proteomes" id="UP001500459"/>
    </source>
</evidence>
<accession>A0ABP6UN39</accession>
<gene>
    <name evidence="1" type="ORF">GCM10022393_27080</name>
</gene>
<proteinExistence type="predicted"/>
<dbReference type="Proteomes" id="UP001500459">
    <property type="component" value="Unassembled WGS sequence"/>
</dbReference>
<organism evidence="1 2">
    <name type="scientific">Aquimarina addita</name>
    <dbReference type="NCBI Taxonomy" id="870485"/>
    <lineage>
        <taxon>Bacteria</taxon>
        <taxon>Pseudomonadati</taxon>
        <taxon>Bacteroidota</taxon>
        <taxon>Flavobacteriia</taxon>
        <taxon>Flavobacteriales</taxon>
        <taxon>Flavobacteriaceae</taxon>
        <taxon>Aquimarina</taxon>
    </lineage>
</organism>
<evidence type="ECO:0000313" key="1">
    <source>
        <dbReference type="EMBL" id="GAA3511953.1"/>
    </source>
</evidence>
<keyword evidence="2" id="KW-1185">Reference proteome</keyword>